<dbReference type="PANTHER" id="PTHR22601">
    <property type="entry name" value="ISP4 LIKE PROTEIN"/>
    <property type="match status" value="1"/>
</dbReference>
<feature type="transmembrane region" description="Helical" evidence="10">
    <location>
        <begin position="104"/>
        <end position="123"/>
    </location>
</feature>
<keyword evidence="12" id="KW-1185">Reference proteome</keyword>
<feature type="compositionally biased region" description="Low complexity" evidence="9">
    <location>
        <begin position="7"/>
        <end position="16"/>
    </location>
</feature>
<feature type="transmembrane region" description="Helical" evidence="10">
    <location>
        <begin position="601"/>
        <end position="623"/>
    </location>
</feature>
<keyword evidence="6" id="KW-0653">Protein transport</keyword>
<feature type="transmembrane region" description="Helical" evidence="10">
    <location>
        <begin position="180"/>
        <end position="203"/>
    </location>
</feature>
<feature type="transmembrane region" description="Helical" evidence="10">
    <location>
        <begin position="484"/>
        <end position="504"/>
    </location>
</feature>
<evidence type="ECO:0000256" key="1">
    <source>
        <dbReference type="ARBA" id="ARBA00004141"/>
    </source>
</evidence>
<dbReference type="NCBIfam" id="TIGR00727">
    <property type="entry name" value="ISP4_OPT"/>
    <property type="match status" value="1"/>
</dbReference>
<dbReference type="InterPro" id="IPR004813">
    <property type="entry name" value="OPT"/>
</dbReference>
<gene>
    <name evidence="11" type="ORF">SLS62_011413</name>
</gene>
<proteinExistence type="inferred from homology"/>
<feature type="region of interest" description="Disordered" evidence="9">
    <location>
        <begin position="1"/>
        <end position="26"/>
    </location>
</feature>
<accession>A0AAN9UAM5</accession>
<sequence length="777" mass="86270">MSEKADPAAASVSAIGAGDGDGIRDGDYKKVESDNLMKLTDADDTELQHGQIENSPYAEVRAIVPPVDDPDMPVSTFRAWFLGIVSTLLFSGILQFFQLHSPPIFLTSNLVIIITLPVGHFMARVLPTTRYSLFGWQFTLNPGPFNYKEHTITSIMTTLVSAFDNGSLASDVYVAFDKFLGIPISAGFRFMFLLTTQALSFGFAGMFHRFLVRPAFCLWPGALPACAMIYGFHDPNFQNQVANGWKVHRMKFFWLAVLVASCWQVVPTFLFTSLTTFAFVTWIRPQDVTLNQVFGATSGMDLLPLTLDWNQISGYLSSPLVVPSWAIVNVLVGSVFFLWVVSPALHWQNVWYGRYFPFSSSGTFDNTGAAFNTTRVMNPDYSINDEAYAAYSPVFLSTTSVLSYGLGFASITSILVHTALYHRTLLWDAFKAAFRREEGKDEDIHGIMMRAYKPVPEWWYGCIFAAIFGVSVAFLYVYDTHLPWWGLVISILINVVLLLPIGLMKATTNQTINTGVLSALVAGFIWPGNMVNNVVFKVFTLVATFQGLGYVQSMKTGHYMKIPPRITFTAQCLSIVISWVVQTGVNIWAMGNVEGICTKEAVNSFTCPLASGYAANAIFWGLIGPSKLFKPGSMYNSMLWFFLIGAVLPIIIFLLSKKFPQNKILKKIHTPVIFASTSSIPPATAANYISWGIVGLAFNLVIKRRYRAWWSKYNYLLSAALDSALAITTFLVFFCLTYPGVVLDWWGNNIASMTADGQEMPLDTVAEGDTFGPPTWI</sequence>
<dbReference type="GO" id="GO:0016020">
    <property type="term" value="C:membrane"/>
    <property type="evidence" value="ECO:0007669"/>
    <property type="project" value="UniProtKB-SubCell"/>
</dbReference>
<evidence type="ECO:0000256" key="7">
    <source>
        <dbReference type="ARBA" id="ARBA00022989"/>
    </source>
</evidence>
<dbReference type="AlphaFoldDB" id="A0AAN9UAM5"/>
<dbReference type="Proteomes" id="UP001320420">
    <property type="component" value="Unassembled WGS sequence"/>
</dbReference>
<evidence type="ECO:0000313" key="11">
    <source>
        <dbReference type="EMBL" id="KAK7738308.1"/>
    </source>
</evidence>
<feature type="transmembrane region" description="Helical" evidence="10">
    <location>
        <begin position="458"/>
        <end position="478"/>
    </location>
</feature>
<evidence type="ECO:0000313" key="12">
    <source>
        <dbReference type="Proteomes" id="UP001320420"/>
    </source>
</evidence>
<comment type="caution">
    <text evidence="11">The sequence shown here is derived from an EMBL/GenBank/DDBJ whole genome shotgun (WGS) entry which is preliminary data.</text>
</comment>
<feature type="transmembrane region" description="Helical" evidence="10">
    <location>
        <begin position="77"/>
        <end position="97"/>
    </location>
</feature>
<keyword evidence="4 10" id="KW-0812">Transmembrane</keyword>
<evidence type="ECO:0000256" key="9">
    <source>
        <dbReference type="SAM" id="MobiDB-lite"/>
    </source>
</evidence>
<feature type="transmembrane region" description="Helical" evidence="10">
    <location>
        <begin position="635"/>
        <end position="655"/>
    </location>
</feature>
<dbReference type="GO" id="GO:0015031">
    <property type="term" value="P:protein transport"/>
    <property type="evidence" value="ECO:0007669"/>
    <property type="project" value="UniProtKB-KW"/>
</dbReference>
<comment type="similarity">
    <text evidence="2">Belongs to the oligopeptide OPT transporter family.</text>
</comment>
<feature type="transmembrane region" description="Helical" evidence="10">
    <location>
        <begin position="572"/>
        <end position="589"/>
    </location>
</feature>
<dbReference type="Pfam" id="PF03169">
    <property type="entry name" value="OPT"/>
    <property type="match status" value="1"/>
</dbReference>
<organism evidence="11 12">
    <name type="scientific">Diatrype stigma</name>
    <dbReference type="NCBI Taxonomy" id="117547"/>
    <lineage>
        <taxon>Eukaryota</taxon>
        <taxon>Fungi</taxon>
        <taxon>Dikarya</taxon>
        <taxon>Ascomycota</taxon>
        <taxon>Pezizomycotina</taxon>
        <taxon>Sordariomycetes</taxon>
        <taxon>Xylariomycetidae</taxon>
        <taxon>Xylariales</taxon>
        <taxon>Diatrypaceae</taxon>
        <taxon>Diatrype</taxon>
    </lineage>
</organism>
<dbReference type="EMBL" id="JAKJXP020000213">
    <property type="protein sequence ID" value="KAK7738308.1"/>
    <property type="molecule type" value="Genomic_DNA"/>
</dbReference>
<reference evidence="11 12" key="1">
    <citation type="submission" date="2024-02" db="EMBL/GenBank/DDBJ databases">
        <title>De novo assembly and annotation of 12 fungi associated with fruit tree decline syndrome in Ontario, Canada.</title>
        <authorList>
            <person name="Sulman M."/>
            <person name="Ellouze W."/>
            <person name="Ilyukhin E."/>
        </authorList>
    </citation>
    <scope>NUCLEOTIDE SEQUENCE [LARGE SCALE GENOMIC DNA]</scope>
    <source>
        <strain evidence="11 12">M11/M66-122</strain>
    </source>
</reference>
<keyword evidence="8 10" id="KW-0472">Membrane</keyword>
<protein>
    <submittedName>
        <fullName evidence="11">Uncharacterized protein</fullName>
    </submittedName>
</protein>
<name>A0AAN9UAM5_9PEZI</name>
<feature type="transmembrane region" description="Helical" evidence="10">
    <location>
        <begin position="252"/>
        <end position="280"/>
    </location>
</feature>
<feature type="transmembrane region" description="Helical" evidence="10">
    <location>
        <begin position="210"/>
        <end position="232"/>
    </location>
</feature>
<keyword evidence="3" id="KW-0813">Transport</keyword>
<dbReference type="InterPro" id="IPR004648">
    <property type="entry name" value="Oligpept_transpt"/>
</dbReference>
<feature type="transmembrane region" description="Helical" evidence="10">
    <location>
        <begin position="320"/>
        <end position="341"/>
    </location>
</feature>
<evidence type="ECO:0000256" key="4">
    <source>
        <dbReference type="ARBA" id="ARBA00022692"/>
    </source>
</evidence>
<feature type="transmembrane region" description="Helical" evidence="10">
    <location>
        <begin position="534"/>
        <end position="551"/>
    </location>
</feature>
<evidence type="ECO:0000256" key="5">
    <source>
        <dbReference type="ARBA" id="ARBA00022856"/>
    </source>
</evidence>
<evidence type="ECO:0000256" key="3">
    <source>
        <dbReference type="ARBA" id="ARBA00022448"/>
    </source>
</evidence>
<comment type="subcellular location">
    <subcellularLocation>
        <location evidence="1">Membrane</location>
        <topology evidence="1">Multi-pass membrane protein</topology>
    </subcellularLocation>
</comment>
<dbReference type="GO" id="GO:0035673">
    <property type="term" value="F:oligopeptide transmembrane transporter activity"/>
    <property type="evidence" value="ECO:0007669"/>
    <property type="project" value="InterPro"/>
</dbReference>
<evidence type="ECO:0000256" key="8">
    <source>
        <dbReference type="ARBA" id="ARBA00023136"/>
    </source>
</evidence>
<evidence type="ECO:0000256" key="2">
    <source>
        <dbReference type="ARBA" id="ARBA00008807"/>
    </source>
</evidence>
<keyword evidence="7 10" id="KW-1133">Transmembrane helix</keyword>
<evidence type="ECO:0000256" key="10">
    <source>
        <dbReference type="SAM" id="Phobius"/>
    </source>
</evidence>
<evidence type="ECO:0000256" key="6">
    <source>
        <dbReference type="ARBA" id="ARBA00022927"/>
    </source>
</evidence>
<dbReference type="NCBIfam" id="TIGR00728">
    <property type="entry name" value="OPT_sfam"/>
    <property type="match status" value="1"/>
</dbReference>
<keyword evidence="5" id="KW-0571">Peptide transport</keyword>
<feature type="transmembrane region" description="Helical" evidence="10">
    <location>
        <begin position="714"/>
        <end position="739"/>
    </location>
</feature>
<feature type="transmembrane region" description="Helical" evidence="10">
    <location>
        <begin position="401"/>
        <end position="421"/>
    </location>
</feature>